<evidence type="ECO:0000313" key="2">
    <source>
        <dbReference type="Proteomes" id="UP000078046"/>
    </source>
</evidence>
<dbReference type="EMBL" id="LWCA01000253">
    <property type="protein sequence ID" value="OAF69627.1"/>
    <property type="molecule type" value="Genomic_DNA"/>
</dbReference>
<comment type="caution">
    <text evidence="1">The sequence shown here is derived from an EMBL/GenBank/DDBJ whole genome shotgun (WGS) entry which is preliminary data.</text>
</comment>
<keyword evidence="2" id="KW-1185">Reference proteome</keyword>
<reference evidence="1 2" key="1">
    <citation type="submission" date="2016-04" db="EMBL/GenBank/DDBJ databases">
        <title>The genome of Intoshia linei affirms orthonectids as highly simplified spiralians.</title>
        <authorList>
            <person name="Mikhailov K.V."/>
            <person name="Slusarev G.S."/>
            <person name="Nikitin M.A."/>
            <person name="Logacheva M.D."/>
            <person name="Penin A."/>
            <person name="Aleoshin V."/>
            <person name="Panchin Y.V."/>
        </authorList>
    </citation>
    <scope>NUCLEOTIDE SEQUENCE [LARGE SCALE GENOMIC DNA]</scope>
    <source>
        <strain evidence="1">Intl2013</strain>
        <tissue evidence="1">Whole animal</tissue>
    </source>
</reference>
<accession>A0A177B5P8</accession>
<dbReference type="AlphaFoldDB" id="A0A177B5P8"/>
<proteinExistence type="predicted"/>
<gene>
    <name evidence="1" type="ORF">A3Q56_02613</name>
</gene>
<sequence length="263" mass="30271">MQGFDKSDLYLEDDYDYSVGNYKFNEISQVEPIKSNNSLVLCFVNSNAPEIVKSFFLDLHKLKECEISNKFSMIKITLYQILGGEKENCAYFCVTFQQIFGYNQIEIDTLHWEQMIDFLPNPACIIFNILTSSLHIRKQLNKNCEKIDDAFIKIVKNSHFKSSDILQKFEKKYSTLDSLINVTGNAANVEKSAKPLCVRGLNMNEKQGAWMAILTWAEGVKSPGIIVNHYMCSLRIELDNLKLIHDNLKEIFMETLQMYVASV</sequence>
<name>A0A177B5P8_9BILA</name>
<organism evidence="1 2">
    <name type="scientific">Intoshia linei</name>
    <dbReference type="NCBI Taxonomy" id="1819745"/>
    <lineage>
        <taxon>Eukaryota</taxon>
        <taxon>Metazoa</taxon>
        <taxon>Spiralia</taxon>
        <taxon>Lophotrochozoa</taxon>
        <taxon>Mesozoa</taxon>
        <taxon>Orthonectida</taxon>
        <taxon>Rhopaluridae</taxon>
        <taxon>Intoshia</taxon>
    </lineage>
</organism>
<dbReference type="Proteomes" id="UP000078046">
    <property type="component" value="Unassembled WGS sequence"/>
</dbReference>
<evidence type="ECO:0000313" key="1">
    <source>
        <dbReference type="EMBL" id="OAF69627.1"/>
    </source>
</evidence>
<protein>
    <submittedName>
        <fullName evidence="1">Uncharacterized protein</fullName>
    </submittedName>
</protein>